<evidence type="ECO:0000313" key="4">
    <source>
        <dbReference type="EMBL" id="RVU37861.1"/>
    </source>
</evidence>
<dbReference type="InterPro" id="IPR036188">
    <property type="entry name" value="FAD/NAD-bd_sf"/>
</dbReference>
<dbReference type="RefSeq" id="WP_127763234.1">
    <property type="nucleotide sequence ID" value="NZ_SADE01000001.1"/>
</dbReference>
<keyword evidence="2" id="KW-0560">Oxidoreductase</keyword>
<dbReference type="Gene3D" id="3.30.9.10">
    <property type="entry name" value="D-Amino Acid Oxidase, subunit A, domain 2"/>
    <property type="match status" value="1"/>
</dbReference>
<dbReference type="Proteomes" id="UP000287447">
    <property type="component" value="Unassembled WGS sequence"/>
</dbReference>
<evidence type="ECO:0000313" key="5">
    <source>
        <dbReference type="Proteomes" id="UP000287447"/>
    </source>
</evidence>
<dbReference type="InterPro" id="IPR006076">
    <property type="entry name" value="FAD-dep_OxRdtase"/>
</dbReference>
<dbReference type="Gene3D" id="3.50.50.60">
    <property type="entry name" value="FAD/NAD(P)-binding domain"/>
    <property type="match status" value="1"/>
</dbReference>
<evidence type="ECO:0000259" key="3">
    <source>
        <dbReference type="Pfam" id="PF01266"/>
    </source>
</evidence>
<accession>A0A437QTM3</accession>
<dbReference type="PRINTS" id="PR00420">
    <property type="entry name" value="RNGMNOXGNASE"/>
</dbReference>
<evidence type="ECO:0000256" key="2">
    <source>
        <dbReference type="ARBA" id="ARBA00023002"/>
    </source>
</evidence>
<protein>
    <submittedName>
        <fullName evidence="4">FAD-binding oxidoreductase</fullName>
    </submittedName>
</protein>
<dbReference type="OrthoDB" id="9787190at2"/>
<dbReference type="AlphaFoldDB" id="A0A437QTM3"/>
<proteinExistence type="inferred from homology"/>
<reference evidence="5" key="1">
    <citation type="submission" date="2019-01" db="EMBL/GenBank/DDBJ databases">
        <title>Gri0909 isolated from a small marine red alga.</title>
        <authorList>
            <person name="Kim J."/>
            <person name="Jeong S.E."/>
            <person name="Jeon C.O."/>
        </authorList>
    </citation>
    <scope>NUCLEOTIDE SEQUENCE [LARGE SCALE GENOMIC DNA]</scope>
    <source>
        <strain evidence="5">Gri0909</strain>
    </source>
</reference>
<dbReference type="EMBL" id="SADE01000001">
    <property type="protein sequence ID" value="RVU37861.1"/>
    <property type="molecule type" value="Genomic_DNA"/>
</dbReference>
<evidence type="ECO:0000256" key="1">
    <source>
        <dbReference type="ARBA" id="ARBA00009410"/>
    </source>
</evidence>
<dbReference type="PANTHER" id="PTHR13847:SF280">
    <property type="entry name" value="D-AMINO ACID DEHYDROGENASE"/>
    <property type="match status" value="1"/>
</dbReference>
<dbReference type="PANTHER" id="PTHR13847">
    <property type="entry name" value="SARCOSINE DEHYDROGENASE-RELATED"/>
    <property type="match status" value="1"/>
</dbReference>
<gene>
    <name evidence="4" type="ORF">EOI86_00735</name>
</gene>
<dbReference type="Pfam" id="PF01266">
    <property type="entry name" value="DAO"/>
    <property type="match status" value="1"/>
</dbReference>
<dbReference type="SUPFAM" id="SSF51905">
    <property type="entry name" value="FAD/NAD(P)-binding domain"/>
    <property type="match status" value="1"/>
</dbReference>
<keyword evidence="5" id="KW-1185">Reference proteome</keyword>
<dbReference type="GO" id="GO:0055130">
    <property type="term" value="P:D-alanine catabolic process"/>
    <property type="evidence" value="ECO:0007669"/>
    <property type="project" value="TreeGrafter"/>
</dbReference>
<comment type="caution">
    <text evidence="4">The sequence shown here is derived from an EMBL/GenBank/DDBJ whole genome shotgun (WGS) entry which is preliminary data.</text>
</comment>
<organism evidence="4 5">
    <name type="scientific">Hwanghaeella grinnelliae</name>
    <dbReference type="NCBI Taxonomy" id="2500179"/>
    <lineage>
        <taxon>Bacteria</taxon>
        <taxon>Pseudomonadati</taxon>
        <taxon>Pseudomonadota</taxon>
        <taxon>Alphaproteobacteria</taxon>
        <taxon>Rhodospirillales</taxon>
        <taxon>Rhodospirillaceae</taxon>
        <taxon>Hwanghaeella</taxon>
    </lineage>
</organism>
<sequence>MSPPVDPITPTEKLPKKVDVVIVGGGIAGVSTAYFLAKKGLSVALCEKGRIGGEQSSRNWGYCRQQGRDPGEIPLIIESLKIWRGLNEEIEDETGFRQAGVAYLAATREDLERYEEWVGYAQQYQLDTKLLTGDALDAIAPGGAQKWLGALYTASDGRAEPSKAAPAIARAVQRLGGAVLTDCAIRGFETKGGRVSMVFTERGPIETDALVVAGGAWSRLFLRRHGIDFPQQTVISSVMRTAPLEAEIDTSVCGPNFAIRKRLDGGYTIAHGGASYYHLTPDSFRLMKSFWAAFQMERKSLRIRLGPRFMEAIRQNRRWGMDDVSPFEENRIWDPEPSQDILGEAKRNLIAAFPAFAKATIEEGWAGAIDVTPDAVPAISPVEKTPGLFIASGFSGHGFGIGPGAGRLMADLVSGAHPVVDPEPFRFSRFHDGTKIAPFSET</sequence>
<feature type="domain" description="FAD dependent oxidoreductase" evidence="3">
    <location>
        <begin position="19"/>
        <end position="412"/>
    </location>
</feature>
<name>A0A437QTM3_9PROT</name>
<dbReference type="GO" id="GO:0005886">
    <property type="term" value="C:plasma membrane"/>
    <property type="evidence" value="ECO:0007669"/>
    <property type="project" value="TreeGrafter"/>
</dbReference>
<dbReference type="GO" id="GO:0008718">
    <property type="term" value="F:D-amino-acid dehydrogenase activity"/>
    <property type="evidence" value="ECO:0007669"/>
    <property type="project" value="TreeGrafter"/>
</dbReference>
<dbReference type="GO" id="GO:0005737">
    <property type="term" value="C:cytoplasm"/>
    <property type="evidence" value="ECO:0007669"/>
    <property type="project" value="TreeGrafter"/>
</dbReference>
<comment type="similarity">
    <text evidence="1">Belongs to the DadA oxidoreductase family.</text>
</comment>